<gene>
    <name evidence="1" type="ORF">AB4874_15475</name>
</gene>
<proteinExistence type="predicted"/>
<organism evidence="1 2">
    <name type="scientific">Thioclava arctica</name>
    <dbReference type="NCBI Taxonomy" id="3238301"/>
    <lineage>
        <taxon>Bacteria</taxon>
        <taxon>Pseudomonadati</taxon>
        <taxon>Pseudomonadota</taxon>
        <taxon>Alphaproteobacteria</taxon>
        <taxon>Rhodobacterales</taxon>
        <taxon>Paracoccaceae</taxon>
        <taxon>Thioclava</taxon>
    </lineage>
</organism>
<accession>A0ABV3TN74</accession>
<reference evidence="1 2" key="1">
    <citation type="journal article" date="2011" name="Int. J. Syst. Evol. Microbiol.">
        <title>Zhongshania antarctica gen. nov., sp. nov. and Zhongshania guokunii sp. nov., gammaproteobacteria respectively isolated from coastal attached (fast) ice and surface seawater of the Antarctic.</title>
        <authorList>
            <person name="Li H.J."/>
            <person name="Zhang X.Y."/>
            <person name="Chen C.X."/>
            <person name="Zhang Y.J."/>
            <person name="Gao Z.M."/>
            <person name="Yu Y."/>
            <person name="Chen X.L."/>
            <person name="Chen B."/>
            <person name="Zhang Y.Z."/>
        </authorList>
    </citation>
    <scope>NUCLEOTIDE SEQUENCE [LARGE SCALE GENOMIC DNA]</scope>
    <source>
        <strain evidence="1 2">15-R06ZXC-3</strain>
    </source>
</reference>
<name>A0ABV3TN74_9RHOB</name>
<keyword evidence="2" id="KW-1185">Reference proteome</keyword>
<dbReference type="RefSeq" id="WP_368392650.1">
    <property type="nucleotide sequence ID" value="NZ_JBFRYC010000011.1"/>
</dbReference>
<protein>
    <recommendedName>
        <fullName evidence="3">Replication initiation factor</fullName>
    </recommendedName>
</protein>
<comment type="caution">
    <text evidence="1">The sequence shown here is derived from an EMBL/GenBank/DDBJ whole genome shotgun (WGS) entry which is preliminary data.</text>
</comment>
<dbReference type="EMBL" id="JBFRYC010000011">
    <property type="protein sequence ID" value="MEX1663034.1"/>
    <property type="molecule type" value="Genomic_DNA"/>
</dbReference>
<evidence type="ECO:0000313" key="2">
    <source>
        <dbReference type="Proteomes" id="UP001557465"/>
    </source>
</evidence>
<dbReference type="Proteomes" id="UP001557465">
    <property type="component" value="Unassembled WGS sequence"/>
</dbReference>
<evidence type="ECO:0000313" key="1">
    <source>
        <dbReference type="EMBL" id="MEX1663034.1"/>
    </source>
</evidence>
<evidence type="ECO:0008006" key="3">
    <source>
        <dbReference type="Google" id="ProtNLM"/>
    </source>
</evidence>
<sequence length="383" mass="42865">MNAEILHRGFDGLRFTVTTDILPELREELVAAKAEAIRTNADAMIERGGIAFAVRRKGGMAFSAHTGEYGAEWYFLDPENRPANNPGVTVDFRAFLLASGGLQAARVHFEDCMAALGIPYVETQLRVSRVDFAVDILAPWFEPEREALVAPQGTRVTEGAGVEETETHGTGTRITGLRAGAVVNRQLAIYDKRAEVIAKGKSGWLTIWNHARTEAGRPLLDLTDPDKSRVWRFELRLGSKQLRNRWEMRNWADLEAMIGDAFTDFGQRMRYCIVGTDRNRSRWPLHELWQAVTVAIDGSLASMRSGVIPQDVKAANREEHKRMLDGQLLGLLVSRAATEDIADAEAFYAFVRRHAGALMDAGREHPVPVDERLAKAHARYRFR</sequence>